<dbReference type="STRING" id="465721.ACG33_12505"/>
<dbReference type="AlphaFoldDB" id="A0A127FBZ6"/>
<dbReference type="KEGG" id="sdf:ACG33_12505"/>
<dbReference type="PROSITE" id="PS51085">
    <property type="entry name" value="2FE2S_FER_2"/>
    <property type="match status" value="1"/>
</dbReference>
<evidence type="ECO:0000256" key="6">
    <source>
        <dbReference type="ARBA" id="ARBA00034078"/>
    </source>
</evidence>
<comment type="similarity">
    <text evidence="1">Belongs to the adrenodoxin/putidaredoxin family.</text>
</comment>
<evidence type="ECO:0000256" key="2">
    <source>
        <dbReference type="ARBA" id="ARBA00022714"/>
    </source>
</evidence>
<dbReference type="Pfam" id="PF00111">
    <property type="entry name" value="Fer2"/>
    <property type="match status" value="1"/>
</dbReference>
<dbReference type="PANTHER" id="PTHR23426">
    <property type="entry name" value="FERREDOXIN/ADRENODOXIN"/>
    <property type="match status" value="1"/>
</dbReference>
<comment type="cofactor">
    <cofactor evidence="6">
        <name>[2Fe-2S] cluster</name>
        <dbReference type="ChEBI" id="CHEBI:190135"/>
    </cofactor>
</comment>
<dbReference type="Proteomes" id="UP000070250">
    <property type="component" value="Chromosome"/>
</dbReference>
<keyword evidence="5" id="KW-0411">Iron-sulfur</keyword>
<name>A0A127FBZ6_STEDE</name>
<dbReference type="SUPFAM" id="SSF54292">
    <property type="entry name" value="2Fe-2S ferredoxin-like"/>
    <property type="match status" value="1"/>
</dbReference>
<organism evidence="8 9">
    <name type="scientific">Steroidobacter denitrificans</name>
    <dbReference type="NCBI Taxonomy" id="465721"/>
    <lineage>
        <taxon>Bacteria</taxon>
        <taxon>Pseudomonadati</taxon>
        <taxon>Pseudomonadota</taxon>
        <taxon>Gammaproteobacteria</taxon>
        <taxon>Steroidobacterales</taxon>
        <taxon>Steroidobacteraceae</taxon>
        <taxon>Steroidobacter</taxon>
    </lineage>
</organism>
<dbReference type="GO" id="GO:0009055">
    <property type="term" value="F:electron transfer activity"/>
    <property type="evidence" value="ECO:0007669"/>
    <property type="project" value="TreeGrafter"/>
</dbReference>
<evidence type="ECO:0000313" key="9">
    <source>
        <dbReference type="Proteomes" id="UP000070250"/>
    </source>
</evidence>
<dbReference type="OrthoDB" id="9799640at2"/>
<dbReference type="PANTHER" id="PTHR23426:SF65">
    <property type="entry name" value="FERREDOXIN-2, MITOCHONDRIAL"/>
    <property type="match status" value="1"/>
</dbReference>
<evidence type="ECO:0000256" key="4">
    <source>
        <dbReference type="ARBA" id="ARBA00023004"/>
    </source>
</evidence>
<keyword evidence="3" id="KW-0479">Metal-binding</keyword>
<dbReference type="EMBL" id="CP011971">
    <property type="protein sequence ID" value="AMN47903.1"/>
    <property type="molecule type" value="Genomic_DNA"/>
</dbReference>
<proteinExistence type="inferred from homology"/>
<evidence type="ECO:0000259" key="7">
    <source>
        <dbReference type="PROSITE" id="PS51085"/>
    </source>
</evidence>
<dbReference type="GO" id="GO:0051537">
    <property type="term" value="F:2 iron, 2 sulfur cluster binding"/>
    <property type="evidence" value="ECO:0007669"/>
    <property type="project" value="UniProtKB-KW"/>
</dbReference>
<dbReference type="Gene3D" id="3.10.20.30">
    <property type="match status" value="1"/>
</dbReference>
<keyword evidence="4" id="KW-0408">Iron</keyword>
<gene>
    <name evidence="8" type="ORF">ACG33_12505</name>
</gene>
<sequence>MKLNVVDRDGQTHELEVPAQGSLMEALRDPDYGLAAACGGMCSCATCHVYVAPEWIDRVPDRQSDEHELLTELEFAQKHSRLSCQIPLGAHLDGLQLTLAPEE</sequence>
<dbReference type="InterPro" id="IPR001041">
    <property type="entry name" value="2Fe-2S_ferredoxin-type"/>
</dbReference>
<reference evidence="8 9" key="1">
    <citation type="submission" date="2015-06" db="EMBL/GenBank/DDBJ databases">
        <title>A Comprehensive Approach to Explore the Metabolic and Phylogenetic Diversity of Bacterial Steroid Degradation in the Environment: Testosterone as an Example.</title>
        <authorList>
            <person name="Yang F.-C."/>
            <person name="Chen Y.-L."/>
            <person name="Yu C.-P."/>
            <person name="Tang S.-L."/>
            <person name="Wang P.-H."/>
            <person name="Ismail W."/>
            <person name="Wang C.-H."/>
            <person name="Yang C.-Y."/>
            <person name="Chiang Y.-R."/>
        </authorList>
    </citation>
    <scope>NUCLEOTIDE SEQUENCE [LARGE SCALE GENOMIC DNA]</scope>
    <source>
        <strain evidence="8 9">DSM 18526</strain>
    </source>
</reference>
<evidence type="ECO:0000256" key="1">
    <source>
        <dbReference type="ARBA" id="ARBA00010914"/>
    </source>
</evidence>
<dbReference type="GO" id="GO:0140647">
    <property type="term" value="P:P450-containing electron transport chain"/>
    <property type="evidence" value="ECO:0007669"/>
    <property type="project" value="InterPro"/>
</dbReference>
<keyword evidence="2" id="KW-0001">2Fe-2S</keyword>
<dbReference type="CDD" id="cd00207">
    <property type="entry name" value="fer2"/>
    <property type="match status" value="1"/>
</dbReference>
<evidence type="ECO:0000313" key="8">
    <source>
        <dbReference type="EMBL" id="AMN47903.1"/>
    </source>
</evidence>
<dbReference type="PRINTS" id="PR00355">
    <property type="entry name" value="ADRENODOXIN"/>
</dbReference>
<feature type="domain" description="2Fe-2S ferredoxin-type" evidence="7">
    <location>
        <begin position="1"/>
        <end position="103"/>
    </location>
</feature>
<keyword evidence="9" id="KW-1185">Reference proteome</keyword>
<protein>
    <recommendedName>
        <fullName evidence="7">2Fe-2S ferredoxin-type domain-containing protein</fullName>
    </recommendedName>
</protein>
<dbReference type="InterPro" id="IPR001055">
    <property type="entry name" value="Adrenodoxin-like"/>
</dbReference>
<evidence type="ECO:0000256" key="5">
    <source>
        <dbReference type="ARBA" id="ARBA00023014"/>
    </source>
</evidence>
<dbReference type="InterPro" id="IPR036010">
    <property type="entry name" value="2Fe-2S_ferredoxin-like_sf"/>
</dbReference>
<dbReference type="PATRIC" id="fig|465721.4.peg.2674"/>
<dbReference type="InterPro" id="IPR012675">
    <property type="entry name" value="Beta-grasp_dom_sf"/>
</dbReference>
<evidence type="ECO:0000256" key="3">
    <source>
        <dbReference type="ARBA" id="ARBA00022723"/>
    </source>
</evidence>
<dbReference type="GO" id="GO:0046872">
    <property type="term" value="F:metal ion binding"/>
    <property type="evidence" value="ECO:0007669"/>
    <property type="project" value="UniProtKB-KW"/>
</dbReference>
<accession>A0A127FBZ6</accession>